<organism evidence="2">
    <name type="scientific">Sarcoptes scabiei</name>
    <name type="common">Itch mite</name>
    <name type="synonym">Acarus scabiei</name>
    <dbReference type="NCBI Taxonomy" id="52283"/>
    <lineage>
        <taxon>Eukaryota</taxon>
        <taxon>Metazoa</taxon>
        <taxon>Ecdysozoa</taxon>
        <taxon>Arthropoda</taxon>
        <taxon>Chelicerata</taxon>
        <taxon>Arachnida</taxon>
        <taxon>Acari</taxon>
        <taxon>Acariformes</taxon>
        <taxon>Sarcoptiformes</taxon>
        <taxon>Astigmata</taxon>
        <taxon>Psoroptidia</taxon>
        <taxon>Sarcoptoidea</taxon>
        <taxon>Sarcoptidae</taxon>
        <taxon>Sarcoptinae</taxon>
        <taxon>Sarcoptes</taxon>
    </lineage>
</organism>
<dbReference type="Proteomes" id="UP000070412">
    <property type="component" value="Unassembled WGS sequence"/>
</dbReference>
<feature type="domain" description="Kazal-like" evidence="1">
    <location>
        <begin position="612"/>
        <end position="642"/>
    </location>
</feature>
<reference evidence="4" key="1">
    <citation type="journal article" date="2020" name="PLoS Negl. Trop. Dis.">
        <title>High-quality nuclear genome for Sarcoptes scabiei-A critical resource for a neglected parasite.</title>
        <authorList>
            <person name="Korhonen P.K."/>
            <person name="Gasser R.B."/>
            <person name="Ma G."/>
            <person name="Wang T."/>
            <person name="Stroehlein A.J."/>
            <person name="Young N.D."/>
            <person name="Ang C.S."/>
            <person name="Fernando D.D."/>
            <person name="Lu H.C."/>
            <person name="Taylor S."/>
            <person name="Reynolds S.L."/>
            <person name="Mofiz E."/>
            <person name="Najaraj S.H."/>
            <person name="Gowda H."/>
            <person name="Madugundu A."/>
            <person name="Renuse S."/>
            <person name="Holt D."/>
            <person name="Pandey A."/>
            <person name="Papenfuss A.T."/>
            <person name="Fischer K."/>
        </authorList>
    </citation>
    <scope>NUCLEOTIDE SEQUENCE [LARGE SCALE GENOMIC DNA]</scope>
</reference>
<dbReference type="GO" id="GO:0008191">
    <property type="term" value="F:metalloendopeptidase inhibitor activity"/>
    <property type="evidence" value="ECO:0007669"/>
    <property type="project" value="InterPro"/>
</dbReference>
<proteinExistence type="predicted"/>
<dbReference type="InterPro" id="IPR039016">
    <property type="entry name" value="RECK"/>
</dbReference>
<dbReference type="PANTHER" id="PTHR13487:SF3">
    <property type="entry name" value="REVERSION-INDUCING CYSTEINE-RICH PROTEIN WITH KAZAL MOTIFS"/>
    <property type="match status" value="1"/>
</dbReference>
<evidence type="ECO:0000313" key="3">
    <source>
        <dbReference type="EnsemblMetazoa" id="KAF7489572.1"/>
    </source>
</evidence>
<dbReference type="CDD" id="cd00104">
    <property type="entry name" value="KAZAL_FS"/>
    <property type="match status" value="1"/>
</dbReference>
<protein>
    <submittedName>
        <fullName evidence="2">Reversion-inducing cysteine-rich protein</fullName>
    </submittedName>
</protein>
<dbReference type="AlphaFoldDB" id="A0A834R3F5"/>
<dbReference type="GO" id="GO:0030198">
    <property type="term" value="P:extracellular matrix organization"/>
    <property type="evidence" value="ECO:0007669"/>
    <property type="project" value="TreeGrafter"/>
</dbReference>
<dbReference type="GO" id="GO:0005886">
    <property type="term" value="C:plasma membrane"/>
    <property type="evidence" value="ECO:0007669"/>
    <property type="project" value="TreeGrafter"/>
</dbReference>
<dbReference type="OrthoDB" id="5956770at2759"/>
<evidence type="ECO:0000259" key="1">
    <source>
        <dbReference type="PROSITE" id="PS51465"/>
    </source>
</evidence>
<dbReference type="EnsemblMetazoa" id="SSS_1766s_mrna">
    <property type="protein sequence ID" value="KAF7489572.1"/>
    <property type="gene ID" value="SSS_1766"/>
</dbReference>
<dbReference type="Pfam" id="PF23332">
    <property type="entry name" value="CC4_RECK"/>
    <property type="match status" value="1"/>
</dbReference>
<dbReference type="SMART" id="SM00280">
    <property type="entry name" value="KAZAL"/>
    <property type="match status" value="1"/>
</dbReference>
<accession>A0A834R3F5</accession>
<dbReference type="SUPFAM" id="SSF100895">
    <property type="entry name" value="Kazal-type serine protease inhibitors"/>
    <property type="match status" value="1"/>
</dbReference>
<dbReference type="PROSITE" id="PS51465">
    <property type="entry name" value="KAZAL_2"/>
    <property type="match status" value="1"/>
</dbReference>
<evidence type="ECO:0000313" key="2">
    <source>
        <dbReference type="EMBL" id="KAF7489572.1"/>
    </source>
</evidence>
<dbReference type="InterPro" id="IPR056978">
    <property type="entry name" value="CC4_RECK"/>
</dbReference>
<evidence type="ECO:0000313" key="4">
    <source>
        <dbReference type="Proteomes" id="UP000070412"/>
    </source>
</evidence>
<dbReference type="InterPro" id="IPR002350">
    <property type="entry name" value="Kazal_dom"/>
</dbReference>
<reference evidence="3" key="3">
    <citation type="submission" date="2022-06" db="UniProtKB">
        <authorList>
            <consortium name="EnsemblMetazoa"/>
        </authorList>
    </citation>
    <scope>IDENTIFICATION</scope>
</reference>
<name>A0A834R3F5_SARSC</name>
<dbReference type="EMBL" id="WVUK01000064">
    <property type="protein sequence ID" value="KAF7489572.1"/>
    <property type="molecule type" value="Genomic_DNA"/>
</dbReference>
<gene>
    <name evidence="2" type="ORF">SSS_1766</name>
</gene>
<dbReference type="Gene3D" id="3.30.60.30">
    <property type="match status" value="1"/>
</dbReference>
<dbReference type="PANTHER" id="PTHR13487">
    <property type="entry name" value="SERINE PROTEASE INHIBITOR"/>
    <property type="match status" value="1"/>
</dbReference>
<dbReference type="InterPro" id="IPR036058">
    <property type="entry name" value="Kazal_dom_sf"/>
</dbReference>
<sequence>MWQTRKDNFWDCLLQNEFFDIDPNKDDSNNSEESSSMLNIFSDGDKGEILGNGNTKPSIKQGMDPFKYLCCWKAQTQQCRTLCFDTYSTEFSESFHSFEMRCLRNSFEQDLIGCFEDSDGHQCQHRCQSKSLEFCRVFEKITLPLRNCRSDSDLEAQNLFSWWKESGVIDKSIQLASSLSNNKIIDGIVERKKFQREIRGRNFDHLEHFWRLLACQIKLRPCSKKTHRTLSSCHRNCRKLLGLISDKTKVIFTQSKIKQKYQSIQNDTSLDDDFIICDLLQSLIEQTLSGSMESVRFSSTINVGSLFNENDDKCLDFDEFFQNKTSIQTFPSKKNDEGLKESKQICSTNHDCFVSDCPRRRCKNFCTLGKLQQFRIIGENHINLPVIFDDNNDLFNRNGQCFHRCYCNRDGHLVDCHYRSMCPLRNSTQILVWKKSIHQQIKCMFECSRETKKSPLCIKGLMYYNRCYGKCFKSDDELQSFMIDSDQECQTTPIEDDRYVWMDCLRDSSDMKSSQKCYFSSIAHLDERNEDLYQRIKIKLFDLCLNSTTSLHREDFILRSLIRKLPICDDLGGQFESICHFYRKIIQSDRKSYNASISYFGRCRLYCSLSGPVCGRDQRTYRSECAAQSNLILVDYFGECHEENRHCPRLPVHHRCPPEFLQSIPFNRCLICASIDYLLYDRPSSKESAETKRDFISRSILSHKESKSLVKLTEQLRSISNLDRCDLFIVPIVPGIVAVISMQSFTNEIDENLDADDLDSNALCQLELSRLIVMIKNRSPLIQLQHPLSLLHYDETVSIEMRNWSANFWLKQSWPLNDFTTAGSISHYGHSSSSNNNGQSIVNVCLLTVAILIRLNY</sequence>
<reference evidence="2" key="2">
    <citation type="submission" date="2020-01" db="EMBL/GenBank/DDBJ databases">
        <authorList>
            <person name="Korhonen P.K.K."/>
            <person name="Guangxu M.G."/>
            <person name="Wang T.W."/>
            <person name="Stroehlein A.J.S."/>
            <person name="Young N.D."/>
            <person name="Ang C.-S.A."/>
            <person name="Fernando D.W.F."/>
            <person name="Lu H.L."/>
            <person name="Taylor S.T."/>
            <person name="Ehtesham M.E.M."/>
            <person name="Najaraj S.H.N."/>
            <person name="Harsha G.H.G."/>
            <person name="Madugundu A.M."/>
            <person name="Renuse S.R."/>
            <person name="Holt D.H."/>
            <person name="Pandey A.P."/>
            <person name="Papenfuss A.P."/>
            <person name="Gasser R.B.G."/>
            <person name="Fischer K.F."/>
        </authorList>
    </citation>
    <scope>NUCLEOTIDE SEQUENCE</scope>
    <source>
        <strain evidence="2">SSS_KF_BRIS2020</strain>
    </source>
</reference>
<keyword evidence="4" id="KW-1185">Reference proteome</keyword>